<evidence type="ECO:0000313" key="2">
    <source>
        <dbReference type="EMBL" id="KTE91423.1"/>
    </source>
</evidence>
<evidence type="ECO:0000313" key="3">
    <source>
        <dbReference type="Proteomes" id="UP000054623"/>
    </source>
</evidence>
<dbReference type="PANTHER" id="PTHR40588">
    <property type="entry name" value="MRNA INTERFERASE TOXIN YAFQ"/>
    <property type="match status" value="1"/>
</dbReference>
<dbReference type="Pfam" id="PF15738">
    <property type="entry name" value="YafQ_toxin"/>
    <property type="match status" value="1"/>
</dbReference>
<dbReference type="SUPFAM" id="SSF143011">
    <property type="entry name" value="RelE-like"/>
    <property type="match status" value="1"/>
</dbReference>
<dbReference type="InterPro" id="IPR035093">
    <property type="entry name" value="RelE/ParE_toxin_dom_sf"/>
</dbReference>
<dbReference type="Gene3D" id="3.30.2310.20">
    <property type="entry name" value="RelE-like"/>
    <property type="match status" value="1"/>
</dbReference>
<comment type="caution">
    <text evidence="2">The sequence shown here is derived from an EMBL/GenBank/DDBJ whole genome shotgun (WGS) entry which is preliminary data.</text>
</comment>
<organism evidence="2 3">
    <name type="scientific">Desulfitobacterium hafniense</name>
    <name type="common">Desulfitobacterium frappieri</name>
    <dbReference type="NCBI Taxonomy" id="49338"/>
    <lineage>
        <taxon>Bacteria</taxon>
        <taxon>Bacillati</taxon>
        <taxon>Bacillota</taxon>
        <taxon>Clostridia</taxon>
        <taxon>Eubacteriales</taxon>
        <taxon>Desulfitobacteriaceae</taxon>
        <taxon>Desulfitobacterium</taxon>
    </lineage>
</organism>
<reference evidence="2 3" key="1">
    <citation type="submission" date="2015-12" db="EMBL/GenBank/DDBJ databases">
        <title>Draft Genome Sequence of Desulfitobacterium hafniense Strain DH, a Sulfate-reducing Bacterium Isolated from Paddy Soils.</title>
        <authorList>
            <person name="Bao P."/>
            <person name="Zhang X."/>
            <person name="Li G."/>
        </authorList>
    </citation>
    <scope>NUCLEOTIDE SEQUENCE [LARGE SCALE GENOMIC DNA]</scope>
    <source>
        <strain evidence="2 3">DH</strain>
    </source>
</reference>
<dbReference type="EMBL" id="LOCK01000026">
    <property type="protein sequence ID" value="KTE91423.1"/>
    <property type="molecule type" value="Genomic_DNA"/>
</dbReference>
<gene>
    <name evidence="2" type="ORF">AT727_22580</name>
</gene>
<dbReference type="GO" id="GO:0006415">
    <property type="term" value="P:translational termination"/>
    <property type="evidence" value="ECO:0007669"/>
    <property type="project" value="TreeGrafter"/>
</dbReference>
<dbReference type="OrthoDB" id="7030467at2"/>
<dbReference type="AlphaFoldDB" id="A0A0W1JKA1"/>
<protein>
    <submittedName>
        <fullName evidence="2">Uncharacterized protein</fullName>
    </submittedName>
</protein>
<dbReference type="GO" id="GO:0004521">
    <property type="term" value="F:RNA endonuclease activity"/>
    <property type="evidence" value="ECO:0007669"/>
    <property type="project" value="TreeGrafter"/>
</dbReference>
<keyword evidence="1" id="KW-1277">Toxin-antitoxin system</keyword>
<dbReference type="InterPro" id="IPR007712">
    <property type="entry name" value="RelE/ParE_toxin"/>
</dbReference>
<evidence type="ECO:0000256" key="1">
    <source>
        <dbReference type="ARBA" id="ARBA00022649"/>
    </source>
</evidence>
<proteinExistence type="predicted"/>
<sequence length="80" mass="9720">MIILNRWFRLFEKRQNLKYIQRRGYDMRLLTAVIQTLASGEPLTEKHKDHALSGIWSKYRECHVTPNWLLIIRLKITYSF</sequence>
<dbReference type="NCBIfam" id="TIGR02385">
    <property type="entry name" value="RelE_StbE"/>
    <property type="match status" value="1"/>
</dbReference>
<dbReference type="PANTHER" id="PTHR40588:SF1">
    <property type="entry name" value="MRNA INTERFERASE TOXIN YAFQ"/>
    <property type="match status" value="1"/>
</dbReference>
<name>A0A0W1JKA1_DESHA</name>
<dbReference type="GO" id="GO:0006402">
    <property type="term" value="P:mRNA catabolic process"/>
    <property type="evidence" value="ECO:0007669"/>
    <property type="project" value="TreeGrafter"/>
</dbReference>
<accession>A0A0W1JKA1</accession>
<dbReference type="InterPro" id="IPR004386">
    <property type="entry name" value="Toxin_YafQ-like"/>
</dbReference>
<dbReference type="Proteomes" id="UP000054623">
    <property type="component" value="Unassembled WGS sequence"/>
</dbReference>